<evidence type="ECO:0000313" key="2">
    <source>
        <dbReference type="Proteomes" id="UP000663828"/>
    </source>
</evidence>
<proteinExistence type="predicted"/>
<feature type="non-terminal residue" evidence="1">
    <location>
        <position position="548"/>
    </location>
</feature>
<evidence type="ECO:0000313" key="1">
    <source>
        <dbReference type="EMBL" id="CAF1657194.1"/>
    </source>
</evidence>
<accession>A0A816FA15</accession>
<reference evidence="1" key="1">
    <citation type="submission" date="2021-02" db="EMBL/GenBank/DDBJ databases">
        <authorList>
            <person name="Nowell W R."/>
        </authorList>
    </citation>
    <scope>NUCLEOTIDE SEQUENCE</scope>
</reference>
<sequence length="548" mass="62078">MASEKLSATLQVISKIYVNLQNDKKTLAISQATALFPSMKEEICQIVNILDSLSARSTITKDSLELAFELVISLNETQIGRSLTSILQLIQHVRNYDREAAIVLVASEYFQRSPEQAVPFVSDLSKVFFQTSDQFEILKILYVKDELKTDLSTYLLSIYQLAKEFERTKKSTDKTKINLLKTTLNIVSSCLSNEVLRNRLAAIYELIESIESNDVQRVLNQFQVTLKTYLPPGYYDHLESIFKLLHKKLNRQSITDESILSIANSLFNNEEKQILKNTNKIINTFPTEKTLSDDEYLAISIELMSLFGIDTTQIHLFEAGKNTRNAVMRLTRMIQTFPPSTMRNKQAEQLSFLVQTAFDLISSSRPDHTDAIRAAFFTISSIAMFLKANNTITLVLEAIGLAINGTQENLFNDTTHIVTRIETKQSVTRPMLDKKEELIKSSISYTMTLACPVSTQVELNRTADIHRVSISHGILDENPITPEPSSPSNISLENRVVAEKEIRTLTQQIVRLNQESDEQITSILQHDDFDLSQTITYLSKASQINKTI</sequence>
<comment type="caution">
    <text evidence="1">The sequence shown here is derived from an EMBL/GenBank/DDBJ whole genome shotgun (WGS) entry which is preliminary data.</text>
</comment>
<gene>
    <name evidence="1" type="ORF">XAT740_LOCUS56146</name>
</gene>
<keyword evidence="2" id="KW-1185">Reference proteome</keyword>
<dbReference type="EMBL" id="CAJNOR010010857">
    <property type="protein sequence ID" value="CAF1657194.1"/>
    <property type="molecule type" value="Genomic_DNA"/>
</dbReference>
<organism evidence="1 2">
    <name type="scientific">Adineta ricciae</name>
    <name type="common">Rotifer</name>
    <dbReference type="NCBI Taxonomy" id="249248"/>
    <lineage>
        <taxon>Eukaryota</taxon>
        <taxon>Metazoa</taxon>
        <taxon>Spiralia</taxon>
        <taxon>Gnathifera</taxon>
        <taxon>Rotifera</taxon>
        <taxon>Eurotatoria</taxon>
        <taxon>Bdelloidea</taxon>
        <taxon>Adinetida</taxon>
        <taxon>Adinetidae</taxon>
        <taxon>Adineta</taxon>
    </lineage>
</organism>
<name>A0A816FA15_ADIRI</name>
<dbReference type="Proteomes" id="UP000663828">
    <property type="component" value="Unassembled WGS sequence"/>
</dbReference>
<protein>
    <submittedName>
        <fullName evidence="1">Uncharacterized protein</fullName>
    </submittedName>
</protein>
<dbReference type="AlphaFoldDB" id="A0A816FA15"/>